<keyword evidence="1 4" id="KW-0378">Hydrolase</keyword>
<name>A0A4R3YVM3_9GAMM</name>
<dbReference type="InterPro" id="IPR016986">
    <property type="entry name" value="UCP031982_abhydr"/>
</dbReference>
<gene>
    <name evidence="4" type="ORF">EC912_102213</name>
</gene>
<dbReference type="RefSeq" id="WP_132142100.1">
    <property type="nucleotide sequence ID" value="NZ_SMCS01000002.1"/>
</dbReference>
<dbReference type="InterPro" id="IPR029058">
    <property type="entry name" value="AB_hydrolase_fold"/>
</dbReference>
<evidence type="ECO:0000256" key="1">
    <source>
        <dbReference type="ARBA" id="ARBA00022801"/>
    </source>
</evidence>
<evidence type="ECO:0000313" key="4">
    <source>
        <dbReference type="EMBL" id="TCV95868.1"/>
    </source>
</evidence>
<dbReference type="EMBL" id="SMCS01000002">
    <property type="protein sequence ID" value="TCV95868.1"/>
    <property type="molecule type" value="Genomic_DNA"/>
</dbReference>
<dbReference type="AlphaFoldDB" id="A0A4R3YVM3"/>
<accession>A0A4R3YVM3</accession>
<organism evidence="4 5">
    <name type="scientific">Luteibacter rhizovicinus</name>
    <dbReference type="NCBI Taxonomy" id="242606"/>
    <lineage>
        <taxon>Bacteria</taxon>
        <taxon>Pseudomonadati</taxon>
        <taxon>Pseudomonadota</taxon>
        <taxon>Gammaproteobacteria</taxon>
        <taxon>Lysobacterales</taxon>
        <taxon>Rhodanobacteraceae</taxon>
        <taxon>Luteibacter</taxon>
    </lineage>
</organism>
<feature type="signal peptide" evidence="2">
    <location>
        <begin position="1"/>
        <end position="20"/>
    </location>
</feature>
<dbReference type="PANTHER" id="PTHR22946:SF9">
    <property type="entry name" value="POLYKETIDE TRANSFERASE AF380"/>
    <property type="match status" value="1"/>
</dbReference>
<dbReference type="Gene3D" id="3.40.50.1820">
    <property type="entry name" value="alpha/beta hydrolase"/>
    <property type="match status" value="1"/>
</dbReference>
<evidence type="ECO:0000259" key="3">
    <source>
        <dbReference type="Pfam" id="PF12740"/>
    </source>
</evidence>
<reference evidence="4 5" key="1">
    <citation type="submission" date="2019-03" db="EMBL/GenBank/DDBJ databases">
        <title>Above-ground endophytic microbial communities from plants in different locations in the United States.</title>
        <authorList>
            <person name="Frank C."/>
        </authorList>
    </citation>
    <scope>NUCLEOTIDE SEQUENCE [LARGE SCALE GENOMIC DNA]</scope>
    <source>
        <strain evidence="4 5">LP_13_YM</strain>
    </source>
</reference>
<dbReference type="PIRSF" id="PIRSF031982">
    <property type="entry name" value="UCP031982_abhydr"/>
    <property type="match status" value="1"/>
</dbReference>
<evidence type="ECO:0000313" key="5">
    <source>
        <dbReference type="Proteomes" id="UP000295645"/>
    </source>
</evidence>
<dbReference type="InterPro" id="IPR041127">
    <property type="entry name" value="PET_hydrolase/cutinase-like"/>
</dbReference>
<dbReference type="SUPFAM" id="SSF53474">
    <property type="entry name" value="alpha/beta-Hydrolases"/>
    <property type="match status" value="1"/>
</dbReference>
<dbReference type="InterPro" id="IPR050261">
    <property type="entry name" value="FrsA_esterase"/>
</dbReference>
<comment type="caution">
    <text evidence="4">The sequence shown here is derived from an EMBL/GenBank/DDBJ whole genome shotgun (WGS) entry which is preliminary data.</text>
</comment>
<dbReference type="GO" id="GO:0052689">
    <property type="term" value="F:carboxylic ester hydrolase activity"/>
    <property type="evidence" value="ECO:0007669"/>
    <property type="project" value="UniProtKB-ARBA"/>
</dbReference>
<dbReference type="PANTHER" id="PTHR22946">
    <property type="entry name" value="DIENELACTONE HYDROLASE DOMAIN-CONTAINING PROTEIN-RELATED"/>
    <property type="match status" value="1"/>
</dbReference>
<keyword evidence="2" id="KW-0732">Signal</keyword>
<evidence type="ECO:0000256" key="2">
    <source>
        <dbReference type="SAM" id="SignalP"/>
    </source>
</evidence>
<proteinExistence type="predicted"/>
<feature type="chain" id="PRO_5020556120" evidence="2">
    <location>
        <begin position="21"/>
        <end position="353"/>
    </location>
</feature>
<feature type="domain" description="PET hydrolase/cutinase-like" evidence="3">
    <location>
        <begin position="87"/>
        <end position="192"/>
    </location>
</feature>
<protein>
    <submittedName>
        <fullName evidence="4">Putative dienelactone hydrolase</fullName>
    </submittedName>
</protein>
<dbReference type="Proteomes" id="UP000295645">
    <property type="component" value="Unassembled WGS sequence"/>
</dbReference>
<keyword evidence="5" id="KW-1185">Reference proteome</keyword>
<sequence>MRSYLCALVFAASIISTSQAAIVGEIHRTTTTPTAALRSAGHDATLRVTIWYPAATGAIEKPLEIGPPGNPLFVSGSAAADAAFAEGAHPVILLSHGFGGSARMMGWLGTELSRHGYVVVAVDHPGNNALGPMTAAGALLWWERAEDLKAALRVAESDPLAGPHIDRKRLGVAGFSAGGFTSLVAAGARVDVDRLVRFCNTHPTDGVCMPQKEAPELTSEAVKKASHEPAIAAQLRHAADDHSIPGIRAAFTIAPAIVQALDPASLRAIDIPVRIVLGNADVTAPPSTNGDVAATLLPHATLTALPDVTHYDFLGTCTQDGRKLVPLCALKRPQEDTHKKALDAAISFFDANI</sequence>
<dbReference type="OrthoDB" id="192696at2"/>
<dbReference type="Pfam" id="PF12740">
    <property type="entry name" value="PETase"/>
    <property type="match status" value="1"/>
</dbReference>